<dbReference type="Pfam" id="PF20226">
    <property type="entry name" value="DUF6585"/>
    <property type="match status" value="1"/>
</dbReference>
<reference evidence="2 3" key="1">
    <citation type="submission" date="2024-09" db="EMBL/GenBank/DDBJ databases">
        <authorList>
            <person name="Sun Q."/>
            <person name="Mori K."/>
        </authorList>
    </citation>
    <scope>NUCLEOTIDE SEQUENCE [LARGE SCALE GENOMIC DNA]</scope>
    <source>
        <strain evidence="2 3">JCM 3307</strain>
    </source>
</reference>
<keyword evidence="3" id="KW-1185">Reference proteome</keyword>
<name>A0ABV5M225_9ACTN</name>
<feature type="transmembrane region" description="Helical" evidence="1">
    <location>
        <begin position="74"/>
        <end position="93"/>
    </location>
</feature>
<feature type="transmembrane region" description="Helical" evidence="1">
    <location>
        <begin position="186"/>
        <end position="205"/>
    </location>
</feature>
<accession>A0ABV5M225</accession>
<comment type="caution">
    <text evidence="2">The sequence shown here is derived from an EMBL/GenBank/DDBJ whole genome shotgun (WGS) entry which is preliminary data.</text>
</comment>
<sequence length="392" mass="41060">MIPQFRMAVICAVMGVIFLGITGFLVSGTGDVTCGDGGKVMSPGDICVRTADDGTRLVQDYDEVRAADQRQGGIIGGLLVAGFFGLAVQQVLAGQRRKRERAAAQVATRAILSVPMPPDGPAPAPAAPPQAIPADAVQAAYAAQLGGYTCSMQPGKRSALLLWLGVFALICIALLVATAGNGAAPLVIFGALTVVSVGGFAWTLARSPLVSKQARQLGFHLFQHGFVRATAAGVQAYRWDQIISIYQSIIRQQVYGATTNTNYAYLLDFADGRSLALNNFSADMAVLGPILQEQVARVQVPRAVRYLQSGHAIPFGAYTVTAAGVTNRGRQAPWTDVAGVKIENGGLRLQRPGGKAILGGRKIRDVPNFLTFVTLVGAMAGSRPPATAPAAF</sequence>
<keyword evidence="1" id="KW-0812">Transmembrane</keyword>
<proteinExistence type="predicted"/>
<protein>
    <submittedName>
        <fullName evidence="2">DUF6585 family protein</fullName>
    </submittedName>
</protein>
<evidence type="ECO:0000313" key="3">
    <source>
        <dbReference type="Proteomes" id="UP001589608"/>
    </source>
</evidence>
<dbReference type="EMBL" id="JBHMCA010000018">
    <property type="protein sequence ID" value="MFB9442912.1"/>
    <property type="molecule type" value="Genomic_DNA"/>
</dbReference>
<dbReference type="Proteomes" id="UP001589608">
    <property type="component" value="Unassembled WGS sequence"/>
</dbReference>
<organism evidence="2 3">
    <name type="scientific">Dactylosporangium vinaceum</name>
    <dbReference type="NCBI Taxonomy" id="53362"/>
    <lineage>
        <taxon>Bacteria</taxon>
        <taxon>Bacillati</taxon>
        <taxon>Actinomycetota</taxon>
        <taxon>Actinomycetes</taxon>
        <taxon>Micromonosporales</taxon>
        <taxon>Micromonosporaceae</taxon>
        <taxon>Dactylosporangium</taxon>
    </lineage>
</organism>
<keyword evidence="1" id="KW-1133">Transmembrane helix</keyword>
<feature type="transmembrane region" description="Helical" evidence="1">
    <location>
        <begin position="7"/>
        <end position="26"/>
    </location>
</feature>
<feature type="transmembrane region" description="Helical" evidence="1">
    <location>
        <begin position="160"/>
        <end position="180"/>
    </location>
</feature>
<dbReference type="InterPro" id="IPR046492">
    <property type="entry name" value="DUF6585"/>
</dbReference>
<dbReference type="RefSeq" id="WP_223103211.1">
    <property type="nucleotide sequence ID" value="NZ_CP061913.1"/>
</dbReference>
<evidence type="ECO:0000313" key="2">
    <source>
        <dbReference type="EMBL" id="MFB9442912.1"/>
    </source>
</evidence>
<evidence type="ECO:0000256" key="1">
    <source>
        <dbReference type="SAM" id="Phobius"/>
    </source>
</evidence>
<keyword evidence="1" id="KW-0472">Membrane</keyword>
<gene>
    <name evidence="2" type="ORF">ACFFTR_07450</name>
</gene>